<evidence type="ECO:0000256" key="1">
    <source>
        <dbReference type="ARBA" id="ARBA00004496"/>
    </source>
</evidence>
<dbReference type="SUPFAM" id="SSF55469">
    <property type="entry name" value="FMN-dependent nitroreductase-like"/>
    <property type="match status" value="1"/>
</dbReference>
<keyword evidence="3" id="KW-0560">Oxidoreductase</keyword>
<dbReference type="GO" id="GO:0005737">
    <property type="term" value="C:cytoplasm"/>
    <property type="evidence" value="ECO:0007669"/>
    <property type="project" value="UniProtKB-SubCell"/>
</dbReference>
<gene>
    <name evidence="5" type="ORF">FD19_GL001880</name>
</gene>
<reference evidence="5 6" key="1">
    <citation type="journal article" date="2015" name="Genome Announc.">
        <title>Expanding the biotechnology potential of lactobacilli through comparative genomics of 213 strains and associated genera.</title>
        <authorList>
            <person name="Sun Z."/>
            <person name="Harris H.M."/>
            <person name="McCann A."/>
            <person name="Guo C."/>
            <person name="Argimon S."/>
            <person name="Zhang W."/>
            <person name="Yang X."/>
            <person name="Jeffery I.B."/>
            <person name="Cooney J.C."/>
            <person name="Kagawa T.F."/>
            <person name="Liu W."/>
            <person name="Song Y."/>
            <person name="Salvetti E."/>
            <person name="Wrobel A."/>
            <person name="Rasinkangas P."/>
            <person name="Parkhill J."/>
            <person name="Rea M.C."/>
            <person name="O'Sullivan O."/>
            <person name="Ritari J."/>
            <person name="Douillard F.P."/>
            <person name="Paul Ross R."/>
            <person name="Yang R."/>
            <person name="Briner A.E."/>
            <person name="Felis G.E."/>
            <person name="de Vos W.M."/>
            <person name="Barrangou R."/>
            <person name="Klaenhammer T.R."/>
            <person name="Caufield P.W."/>
            <person name="Cui Y."/>
            <person name="Zhang H."/>
            <person name="O'Toole P.W."/>
        </authorList>
    </citation>
    <scope>NUCLEOTIDE SEQUENCE [LARGE SCALE GENOMIC DNA]</scope>
    <source>
        <strain evidence="5 6">DSM 22698</strain>
    </source>
</reference>
<dbReference type="CDD" id="cd02140">
    <property type="entry name" value="Frm2-like"/>
    <property type="match status" value="1"/>
</dbReference>
<keyword evidence="2" id="KW-0963">Cytoplasm</keyword>
<protein>
    <recommendedName>
        <fullName evidence="4">Nitroreductase domain-containing protein</fullName>
    </recommendedName>
</protein>
<dbReference type="AlphaFoldDB" id="A0A0R2CF03"/>
<evidence type="ECO:0000256" key="2">
    <source>
        <dbReference type="ARBA" id="ARBA00022490"/>
    </source>
</evidence>
<dbReference type="EMBL" id="AYZK01000008">
    <property type="protein sequence ID" value="KRM86566.1"/>
    <property type="molecule type" value="Genomic_DNA"/>
</dbReference>
<dbReference type="GO" id="GO:0016491">
    <property type="term" value="F:oxidoreductase activity"/>
    <property type="evidence" value="ECO:0007669"/>
    <property type="project" value="UniProtKB-KW"/>
</dbReference>
<dbReference type="Gene3D" id="3.40.109.10">
    <property type="entry name" value="NADH Oxidase"/>
    <property type="match status" value="1"/>
</dbReference>
<dbReference type="Proteomes" id="UP000051789">
    <property type="component" value="Unassembled WGS sequence"/>
</dbReference>
<dbReference type="FunFam" id="3.40.109.10:FF:000001">
    <property type="entry name" value="Nitroreductase family"/>
    <property type="match status" value="1"/>
</dbReference>
<dbReference type="Pfam" id="PF00881">
    <property type="entry name" value="Nitroreductase"/>
    <property type="match status" value="1"/>
</dbReference>
<dbReference type="PANTHER" id="PTHR43035">
    <property type="entry name" value="FATTY ACID REPRESSION MUTANT PROTEIN 2-RELATED"/>
    <property type="match status" value="1"/>
</dbReference>
<evidence type="ECO:0000313" key="5">
    <source>
        <dbReference type="EMBL" id="KRM86566.1"/>
    </source>
</evidence>
<dbReference type="InterPro" id="IPR029479">
    <property type="entry name" value="Nitroreductase"/>
</dbReference>
<dbReference type="InterPro" id="IPR033877">
    <property type="entry name" value="Frm2/Hbn1"/>
</dbReference>
<dbReference type="GO" id="GO:0034599">
    <property type="term" value="P:cellular response to oxidative stress"/>
    <property type="evidence" value="ECO:0007669"/>
    <property type="project" value="InterPro"/>
</dbReference>
<proteinExistence type="predicted"/>
<comment type="subcellular location">
    <subcellularLocation>
        <location evidence="1">Cytoplasm</location>
    </subcellularLocation>
</comment>
<keyword evidence="6" id="KW-1185">Reference proteome</keyword>
<evidence type="ECO:0000256" key="3">
    <source>
        <dbReference type="ARBA" id="ARBA00023002"/>
    </source>
</evidence>
<dbReference type="PANTHER" id="PTHR43035:SF1">
    <property type="entry name" value="FATTY ACID REPRESSION MUTANT PROTEIN 2-RELATED"/>
    <property type="match status" value="1"/>
</dbReference>
<dbReference type="PATRIC" id="fig|1423810.4.peg.1928"/>
<name>A0A0R2CF03_9LACO</name>
<evidence type="ECO:0000259" key="4">
    <source>
        <dbReference type="Pfam" id="PF00881"/>
    </source>
</evidence>
<evidence type="ECO:0000313" key="6">
    <source>
        <dbReference type="Proteomes" id="UP000051789"/>
    </source>
</evidence>
<sequence length="205" mass="23114">MVMKNMETKLLDLLNQRHSIYALGKNVKQSDDEIVDLLENTIQATPHAFNAVTTRAVFLFGDKHDQLWDIVVKRLKSEVPTEAAYEKTKAKIASFKAAYGTILYFVDTDQVAQLEKDFPLYADNFKDWAEQAEGAIQTNAWVALAENGLGANLQHYNPIIDDLVKDAFNIPANWKLRAQMDFGSIEAGADAKDKMSKDDQFKVLK</sequence>
<comment type="caution">
    <text evidence="5">The sequence shown here is derived from an EMBL/GenBank/DDBJ whole genome shotgun (WGS) entry which is preliminary data.</text>
</comment>
<organism evidence="5 6">
    <name type="scientific">Lacticaseibacillus thailandensis DSM 22698 = JCM 13996</name>
    <dbReference type="NCBI Taxonomy" id="1423810"/>
    <lineage>
        <taxon>Bacteria</taxon>
        <taxon>Bacillati</taxon>
        <taxon>Bacillota</taxon>
        <taxon>Bacilli</taxon>
        <taxon>Lactobacillales</taxon>
        <taxon>Lactobacillaceae</taxon>
        <taxon>Lacticaseibacillus</taxon>
    </lineage>
</organism>
<dbReference type="STRING" id="1423810.FD19_GL001880"/>
<dbReference type="InterPro" id="IPR000415">
    <property type="entry name" value="Nitroreductase-like"/>
</dbReference>
<feature type="domain" description="Nitroreductase" evidence="4">
    <location>
        <begin position="15"/>
        <end position="183"/>
    </location>
</feature>
<accession>A0A0R2CF03</accession>